<dbReference type="GO" id="GO:0050135">
    <property type="term" value="F:NADP+ nucleosidase activity"/>
    <property type="evidence" value="ECO:0007669"/>
    <property type="project" value="InterPro"/>
</dbReference>
<proteinExistence type="predicted"/>
<dbReference type="Pfam" id="PF14021">
    <property type="entry name" value="TNT"/>
    <property type="match status" value="1"/>
</dbReference>
<evidence type="ECO:0000256" key="1">
    <source>
        <dbReference type="SAM" id="Phobius"/>
    </source>
</evidence>
<dbReference type="Proteomes" id="UP000295281">
    <property type="component" value="Unassembled WGS sequence"/>
</dbReference>
<feature type="domain" description="TNT" evidence="2">
    <location>
        <begin position="220"/>
        <end position="328"/>
    </location>
</feature>
<reference evidence="3 4" key="1">
    <citation type="submission" date="2019-03" db="EMBL/GenBank/DDBJ databases">
        <title>Genomic Encyclopedia of Type Strains, Phase IV (KMG-IV): sequencing the most valuable type-strain genomes for metagenomic binning, comparative biology and taxonomic classification.</title>
        <authorList>
            <person name="Goeker M."/>
        </authorList>
    </citation>
    <scope>NUCLEOTIDE SEQUENCE [LARGE SCALE GENOMIC DNA]</scope>
    <source>
        <strain evidence="3 4">DSM 46770</strain>
    </source>
</reference>
<dbReference type="EMBL" id="SNYN01000007">
    <property type="protein sequence ID" value="TDQ52264.1"/>
    <property type="molecule type" value="Genomic_DNA"/>
</dbReference>
<keyword evidence="1" id="KW-1133">Transmembrane helix</keyword>
<protein>
    <submittedName>
        <fullName evidence="3">Uncharacterized protein DUF4237</fullName>
    </submittedName>
</protein>
<sequence length="335" mass="36442">MARDYDSQLLESVAVRRQRLREAVLFGPQRTRMRLDESIGKVVASVCLAAVACAGTVGWSFVSSQLRTQQEAAEQAAAGPPNVTALPLPADWVGEQVTLEMLREELDRAQVPPDLYVLPDEPRPEADGAASYYLLTTSDTGYSVDYSVSVIEFQQGRTGPEFVTEDEAARWLYQELALVETEPERLTAEEEQAAAEQNAELAGAATERLEGGAGDSYKLTLETGQIVDAFGQESGSLLFPDGTPFERRGLPEFAREAPAAAEEGQPRPQVYHRYRVTYPFQVTAALSPAAERSPGGGVRFAVDSGGFTQQVPLPSIRWLLGNGYLERVAVTSVPE</sequence>
<dbReference type="OrthoDB" id="4745173at2"/>
<gene>
    <name evidence="3" type="ORF">EV190_10796</name>
</gene>
<dbReference type="InterPro" id="IPR025331">
    <property type="entry name" value="TNT"/>
</dbReference>
<evidence type="ECO:0000259" key="2">
    <source>
        <dbReference type="Pfam" id="PF14021"/>
    </source>
</evidence>
<evidence type="ECO:0000313" key="3">
    <source>
        <dbReference type="EMBL" id="TDQ52264.1"/>
    </source>
</evidence>
<dbReference type="RefSeq" id="WP_133741611.1">
    <property type="nucleotide sequence ID" value="NZ_SNYN01000007.1"/>
</dbReference>
<keyword evidence="1" id="KW-0812">Transmembrane</keyword>
<name>A0A4R6V2F5_9ACTN</name>
<dbReference type="AlphaFoldDB" id="A0A4R6V2F5"/>
<keyword evidence="1" id="KW-0472">Membrane</keyword>
<keyword evidence="4" id="KW-1185">Reference proteome</keyword>
<feature type="transmembrane region" description="Helical" evidence="1">
    <location>
        <begin position="42"/>
        <end position="62"/>
    </location>
</feature>
<comment type="caution">
    <text evidence="3">The sequence shown here is derived from an EMBL/GenBank/DDBJ whole genome shotgun (WGS) entry which is preliminary data.</text>
</comment>
<accession>A0A4R6V2F5</accession>
<evidence type="ECO:0000313" key="4">
    <source>
        <dbReference type="Proteomes" id="UP000295281"/>
    </source>
</evidence>
<organism evidence="3 4">
    <name type="scientific">Actinorugispora endophytica</name>
    <dbReference type="NCBI Taxonomy" id="1605990"/>
    <lineage>
        <taxon>Bacteria</taxon>
        <taxon>Bacillati</taxon>
        <taxon>Actinomycetota</taxon>
        <taxon>Actinomycetes</taxon>
        <taxon>Streptosporangiales</taxon>
        <taxon>Nocardiopsidaceae</taxon>
        <taxon>Actinorugispora</taxon>
    </lineage>
</organism>